<keyword evidence="2" id="KW-0378">Hydrolase</keyword>
<dbReference type="Pfam" id="PF00328">
    <property type="entry name" value="His_Phos_2"/>
    <property type="match status" value="1"/>
</dbReference>
<feature type="signal peptide" evidence="4">
    <location>
        <begin position="1"/>
        <end position="16"/>
    </location>
</feature>
<evidence type="ECO:0000256" key="3">
    <source>
        <dbReference type="SAM" id="Phobius"/>
    </source>
</evidence>
<keyword evidence="3" id="KW-1133">Transmembrane helix</keyword>
<feature type="chain" id="PRO_5045357290" evidence="4">
    <location>
        <begin position="17"/>
        <end position="409"/>
    </location>
</feature>
<feature type="transmembrane region" description="Helical" evidence="3">
    <location>
        <begin position="375"/>
        <end position="400"/>
    </location>
</feature>
<dbReference type="Gene3D" id="3.40.50.1240">
    <property type="entry name" value="Phosphoglycerate mutase-like"/>
    <property type="match status" value="1"/>
</dbReference>
<keyword evidence="3" id="KW-0812">Transmembrane</keyword>
<evidence type="ECO:0000256" key="4">
    <source>
        <dbReference type="SAM" id="SignalP"/>
    </source>
</evidence>
<dbReference type="SUPFAM" id="SSF53254">
    <property type="entry name" value="Phosphoglycerate mutase-like"/>
    <property type="match status" value="1"/>
</dbReference>
<keyword evidence="6" id="KW-1185">Reference proteome</keyword>
<reference evidence="5 6" key="1">
    <citation type="journal article" date="2022" name="bioRxiv">
        <title>Genomics of Preaxostyla Flagellates Illuminates Evolutionary Transitions and the Path Towards Mitochondrial Loss.</title>
        <authorList>
            <person name="Novak L.V.F."/>
            <person name="Treitli S.C."/>
            <person name="Pyrih J."/>
            <person name="Halakuc P."/>
            <person name="Pipaliya S.V."/>
            <person name="Vacek V."/>
            <person name="Brzon O."/>
            <person name="Soukal P."/>
            <person name="Eme L."/>
            <person name="Dacks J.B."/>
            <person name="Karnkowska A."/>
            <person name="Elias M."/>
            <person name="Hampl V."/>
        </authorList>
    </citation>
    <scope>NUCLEOTIDE SEQUENCE [LARGE SCALE GENOMIC DNA]</scope>
    <source>
        <strain evidence="5">NAU3</strain>
        <tissue evidence="5">Gut</tissue>
    </source>
</reference>
<keyword evidence="4" id="KW-0732">Signal</keyword>
<evidence type="ECO:0000313" key="5">
    <source>
        <dbReference type="EMBL" id="KAK2960407.1"/>
    </source>
</evidence>
<evidence type="ECO:0000313" key="6">
    <source>
        <dbReference type="Proteomes" id="UP001281761"/>
    </source>
</evidence>
<gene>
    <name evidence="5" type="ORF">BLNAU_4624</name>
</gene>
<accession>A0ABQ9Y9G4</accession>
<comment type="similarity">
    <text evidence="1">Belongs to the histidine acid phosphatase family.</text>
</comment>
<evidence type="ECO:0000256" key="1">
    <source>
        <dbReference type="ARBA" id="ARBA00005375"/>
    </source>
</evidence>
<dbReference type="EMBL" id="JARBJD010000023">
    <property type="protein sequence ID" value="KAK2960407.1"/>
    <property type="molecule type" value="Genomic_DNA"/>
</dbReference>
<dbReference type="InterPro" id="IPR029033">
    <property type="entry name" value="His_PPase_superfam"/>
</dbReference>
<dbReference type="PANTHER" id="PTHR11567">
    <property type="entry name" value="ACID PHOSPHATASE-RELATED"/>
    <property type="match status" value="1"/>
</dbReference>
<name>A0ABQ9Y9G4_9EUKA</name>
<sequence>MTLVALFLIGFSGCEETLKGLYILQKHGDMYGTMNFTGGPTPSHVTLGMITEKGQKRAQATAKFLAQQDKYKALLTRAYDYNQFSFYSTFEEHSKMSSLAFTNGLFAGKGPKTDDGKCIFTDKCNQPVPLVSVMEKNEYLLKAYNNCPVASAIMNKKKGSKEFKKLMKDNAVFLKTVAKAIELKINNDNVLEVLETLKCNAESEIALPASLVGKEQEITQLFYKLSLAEIPRDDQSYCHASLGAFMREIVSNMNADIKAKDPIVHHYSTDGEFMEIFLDCYDIPFTDRPEYAAMIVFELWSEGDASFVRFFSDLKPALDGTSDLKAVKPNVCSSTEKCPISEFSKGYETVIGAESLTEWFYNECGYRTTVNNVPILILDIVLAVLFVVALVIAIIALWSLCRQTKKMQL</sequence>
<proteinExistence type="inferred from homology"/>
<organism evidence="5 6">
    <name type="scientific">Blattamonas nauphoetae</name>
    <dbReference type="NCBI Taxonomy" id="2049346"/>
    <lineage>
        <taxon>Eukaryota</taxon>
        <taxon>Metamonada</taxon>
        <taxon>Preaxostyla</taxon>
        <taxon>Oxymonadida</taxon>
        <taxon>Blattamonas</taxon>
    </lineage>
</organism>
<evidence type="ECO:0000256" key="2">
    <source>
        <dbReference type="ARBA" id="ARBA00022801"/>
    </source>
</evidence>
<keyword evidence="3" id="KW-0472">Membrane</keyword>
<dbReference type="InterPro" id="IPR000560">
    <property type="entry name" value="His_Pase_clade-2"/>
</dbReference>
<dbReference type="Proteomes" id="UP001281761">
    <property type="component" value="Unassembled WGS sequence"/>
</dbReference>
<comment type="caution">
    <text evidence="5">The sequence shown here is derived from an EMBL/GenBank/DDBJ whole genome shotgun (WGS) entry which is preliminary data.</text>
</comment>
<protein>
    <submittedName>
        <fullName evidence="5">Uncharacterized protein</fullName>
    </submittedName>
</protein>
<dbReference type="PANTHER" id="PTHR11567:SF110">
    <property type="entry name" value="2-PHOSPHOXYLOSE PHOSPHATASE 1"/>
    <property type="match status" value="1"/>
</dbReference>
<dbReference type="InterPro" id="IPR050645">
    <property type="entry name" value="Histidine_acid_phosphatase"/>
</dbReference>